<reference evidence="2 3" key="1">
    <citation type="submission" date="2019-01" db="EMBL/GenBank/DDBJ databases">
        <title>Draft genome sequence of Psathyrella aberdarensis IHI B618.</title>
        <authorList>
            <person name="Buettner E."/>
            <person name="Kellner H."/>
        </authorList>
    </citation>
    <scope>NUCLEOTIDE SEQUENCE [LARGE SCALE GENOMIC DNA]</scope>
    <source>
        <strain evidence="2 3">IHI B618</strain>
    </source>
</reference>
<sequence>MSSPNASWSEQDENDLLDYLIDHKAQASDGGSFKLSPTFTGASAVLDPKKAEGTGPKTAKSCQTKWDALKRIHKAINAIRDRSGWTWDDQKEANIQPDRAQAWEEFLKHNPRAKPFRNKGWIYLSKMDQLVPHIVHGAHVSSATQGTVGLGSQPTNPVVPTASSDTNPPNSSLSFDSPPPTFNSLGLDVNDHEDVSGAFTDSPATLSQPESSGRSAATASEEVQAIRKHEHAQTVTPSVSASKKTKLLGPEAIQNLNQTFSKFGEDICAAISLDPLLRTPACRKEALKKLQQEVWLPTSDRLLLYNHFESDSKAVDAYSALDDTADAEFRKAWIQARLEMLKDQARSLF</sequence>
<name>A0A4Q2D2E5_9AGAR</name>
<proteinExistence type="predicted"/>
<keyword evidence="3" id="KW-1185">Reference proteome</keyword>
<evidence type="ECO:0008006" key="4">
    <source>
        <dbReference type="Google" id="ProtNLM"/>
    </source>
</evidence>
<evidence type="ECO:0000313" key="3">
    <source>
        <dbReference type="Proteomes" id="UP000290288"/>
    </source>
</evidence>
<evidence type="ECO:0000256" key="1">
    <source>
        <dbReference type="SAM" id="MobiDB-lite"/>
    </source>
</evidence>
<accession>A0A4Q2D2E5</accession>
<gene>
    <name evidence="2" type="ORF">EST38_g13372</name>
</gene>
<feature type="compositionally biased region" description="Polar residues" evidence="1">
    <location>
        <begin position="145"/>
        <end position="175"/>
    </location>
</feature>
<feature type="region of interest" description="Disordered" evidence="1">
    <location>
        <begin position="145"/>
        <end position="223"/>
    </location>
</feature>
<dbReference type="EMBL" id="SDEE01001226">
    <property type="protein sequence ID" value="RXW12484.1"/>
    <property type="molecule type" value="Genomic_DNA"/>
</dbReference>
<dbReference type="STRING" id="2316362.A0A4Q2D2E5"/>
<evidence type="ECO:0000313" key="2">
    <source>
        <dbReference type="EMBL" id="RXW12484.1"/>
    </source>
</evidence>
<protein>
    <recommendedName>
        <fullName evidence="4">Myb/SANT-like domain-containing protein</fullName>
    </recommendedName>
</protein>
<dbReference type="OrthoDB" id="3186724at2759"/>
<feature type="compositionally biased region" description="Polar residues" evidence="1">
    <location>
        <begin position="202"/>
        <end position="218"/>
    </location>
</feature>
<comment type="caution">
    <text evidence="2">The sequence shown here is derived from an EMBL/GenBank/DDBJ whole genome shotgun (WGS) entry which is preliminary data.</text>
</comment>
<dbReference type="AlphaFoldDB" id="A0A4Q2D2E5"/>
<dbReference type="Proteomes" id="UP000290288">
    <property type="component" value="Unassembled WGS sequence"/>
</dbReference>
<organism evidence="2 3">
    <name type="scientific">Candolleomyces aberdarensis</name>
    <dbReference type="NCBI Taxonomy" id="2316362"/>
    <lineage>
        <taxon>Eukaryota</taxon>
        <taxon>Fungi</taxon>
        <taxon>Dikarya</taxon>
        <taxon>Basidiomycota</taxon>
        <taxon>Agaricomycotina</taxon>
        <taxon>Agaricomycetes</taxon>
        <taxon>Agaricomycetidae</taxon>
        <taxon>Agaricales</taxon>
        <taxon>Agaricineae</taxon>
        <taxon>Psathyrellaceae</taxon>
        <taxon>Candolleomyces</taxon>
    </lineage>
</organism>